<proteinExistence type="predicted"/>
<organism evidence="4 5">
    <name type="scientific">Pseudonocardia eucalypti</name>
    <dbReference type="NCBI Taxonomy" id="648755"/>
    <lineage>
        <taxon>Bacteria</taxon>
        <taxon>Bacillati</taxon>
        <taxon>Actinomycetota</taxon>
        <taxon>Actinomycetes</taxon>
        <taxon>Pseudonocardiales</taxon>
        <taxon>Pseudonocardiaceae</taxon>
        <taxon>Pseudonocardia</taxon>
    </lineage>
</organism>
<feature type="signal peptide" evidence="2">
    <location>
        <begin position="1"/>
        <end position="25"/>
    </location>
</feature>
<protein>
    <recommendedName>
        <fullName evidence="3">Peptidase M28 domain-containing protein</fullName>
    </recommendedName>
</protein>
<keyword evidence="2" id="KW-0732">Signal</keyword>
<dbReference type="InterPro" id="IPR045175">
    <property type="entry name" value="M28_fam"/>
</dbReference>
<reference evidence="5" key="1">
    <citation type="journal article" date="2019" name="Int. J. Syst. Evol. Microbiol.">
        <title>The Global Catalogue of Microorganisms (GCM) 10K type strain sequencing project: providing services to taxonomists for standard genome sequencing and annotation.</title>
        <authorList>
            <consortium name="The Broad Institute Genomics Platform"/>
            <consortium name="The Broad Institute Genome Sequencing Center for Infectious Disease"/>
            <person name="Wu L."/>
            <person name="Ma J."/>
        </authorList>
    </citation>
    <scope>NUCLEOTIDE SEQUENCE [LARGE SCALE GENOMIC DNA]</scope>
    <source>
        <strain evidence="5">JCM 18303</strain>
    </source>
</reference>
<dbReference type="Pfam" id="PF04389">
    <property type="entry name" value="Peptidase_M28"/>
    <property type="match status" value="1"/>
</dbReference>
<feature type="chain" id="PRO_5045235571" description="Peptidase M28 domain-containing protein" evidence="2">
    <location>
        <begin position="26"/>
        <end position="355"/>
    </location>
</feature>
<evidence type="ECO:0000256" key="1">
    <source>
        <dbReference type="SAM" id="MobiDB-lite"/>
    </source>
</evidence>
<dbReference type="PANTHER" id="PTHR12147:SF26">
    <property type="entry name" value="PEPTIDASE M28 DOMAIN-CONTAINING PROTEIN"/>
    <property type="match status" value="1"/>
</dbReference>
<accession>A0ABP9PKQ0</accession>
<evidence type="ECO:0000313" key="5">
    <source>
        <dbReference type="Proteomes" id="UP001428817"/>
    </source>
</evidence>
<comment type="caution">
    <text evidence="4">The sequence shown here is derived from an EMBL/GenBank/DDBJ whole genome shotgun (WGS) entry which is preliminary data.</text>
</comment>
<evidence type="ECO:0000313" key="4">
    <source>
        <dbReference type="EMBL" id="GAA5147298.1"/>
    </source>
</evidence>
<dbReference type="Gene3D" id="3.40.630.10">
    <property type="entry name" value="Zn peptidases"/>
    <property type="match status" value="1"/>
</dbReference>
<dbReference type="PANTHER" id="PTHR12147">
    <property type="entry name" value="METALLOPEPTIDASE M28 FAMILY MEMBER"/>
    <property type="match status" value="1"/>
</dbReference>
<sequence>MRTPLAGRLLAKRFCVGLVALGTLAACGGTASPPTTTAKAADGQLSRAVGEAAAYTHLEALQKIADDNGGTRVTPSPGYDASVEYVVKVLRDAGYEVSTPTYRPSSDSDSSDSDGDRARRGQGSYRNVIAQSRTGDPNRTVFLGAHLDSVKEGPGINDNGSGVAALLEIATRLGGSPNLPNAVRFAFWGSEEDGMVGSDYYVDNLSSQQRRQIMLYLNLDMVASPNAGYFVHGGRGKKNREAGPAGTATVARVMSEQLTKTGVTVQPIPFVEDSDYDPFVKAGIPSAAPFTGDEKEKTSEQAKSWGGTVDEVFDKCYHKSCDTIKNINRTALDHNIRATAATVEYFASYNGTLTE</sequence>
<feature type="domain" description="Peptidase M28" evidence="3">
    <location>
        <begin position="127"/>
        <end position="342"/>
    </location>
</feature>
<dbReference type="Proteomes" id="UP001428817">
    <property type="component" value="Unassembled WGS sequence"/>
</dbReference>
<dbReference type="EMBL" id="BAABJP010000001">
    <property type="protein sequence ID" value="GAA5147298.1"/>
    <property type="molecule type" value="Genomic_DNA"/>
</dbReference>
<dbReference type="RefSeq" id="WP_345702522.1">
    <property type="nucleotide sequence ID" value="NZ_BAABJP010000001.1"/>
</dbReference>
<evidence type="ECO:0000259" key="3">
    <source>
        <dbReference type="Pfam" id="PF04389"/>
    </source>
</evidence>
<keyword evidence="5" id="KW-1185">Reference proteome</keyword>
<dbReference type="InterPro" id="IPR007484">
    <property type="entry name" value="Peptidase_M28"/>
</dbReference>
<dbReference type="PROSITE" id="PS51257">
    <property type="entry name" value="PROKAR_LIPOPROTEIN"/>
    <property type="match status" value="1"/>
</dbReference>
<evidence type="ECO:0000256" key="2">
    <source>
        <dbReference type="SAM" id="SignalP"/>
    </source>
</evidence>
<gene>
    <name evidence="4" type="ORF">GCM10023321_08100</name>
</gene>
<feature type="region of interest" description="Disordered" evidence="1">
    <location>
        <begin position="97"/>
        <end position="126"/>
    </location>
</feature>
<dbReference type="SUPFAM" id="SSF53187">
    <property type="entry name" value="Zn-dependent exopeptidases"/>
    <property type="match status" value="1"/>
</dbReference>
<name>A0ABP9PKQ0_9PSEU</name>